<evidence type="ECO:0000313" key="3">
    <source>
        <dbReference type="Proteomes" id="UP001065174"/>
    </source>
</evidence>
<proteinExistence type="predicted"/>
<evidence type="ECO:0000256" key="1">
    <source>
        <dbReference type="SAM" id="SignalP"/>
    </source>
</evidence>
<evidence type="ECO:0008006" key="4">
    <source>
        <dbReference type="Google" id="ProtNLM"/>
    </source>
</evidence>
<name>A0ABY6CNR1_9BACT</name>
<organism evidence="2 3">
    <name type="scientific">Reichenbachiella agarivorans</name>
    <dbReference type="NCBI Taxonomy" id="2979464"/>
    <lineage>
        <taxon>Bacteria</taxon>
        <taxon>Pseudomonadati</taxon>
        <taxon>Bacteroidota</taxon>
        <taxon>Cytophagia</taxon>
        <taxon>Cytophagales</taxon>
        <taxon>Reichenbachiellaceae</taxon>
        <taxon>Reichenbachiella</taxon>
    </lineage>
</organism>
<sequence length="219" mass="25102">MNLFQKLLRLLAILSTGLSLVSCVSSKGLELNAVWESDLYESKKYRKIVVFGLTKSMHNNHSFEIDAVKYLKSKGINSVAGHEVYDIKTDGNINPTHMKRYLFSLGFDGILTASLIDPIDSQDEHVSQEALGHHGEGMYRFGQYFQNRYETLESSEKTDFAILETNFYMMMDYNEFDGSGLVWISHYNIDQELRNDFPIDEYARTITKSLLHDGVVMTK</sequence>
<feature type="signal peptide" evidence="1">
    <location>
        <begin position="1"/>
        <end position="21"/>
    </location>
</feature>
<protein>
    <recommendedName>
        <fullName evidence="4">Lipoprotein</fullName>
    </recommendedName>
</protein>
<reference evidence="2" key="1">
    <citation type="submission" date="2022-09" db="EMBL/GenBank/DDBJ databases">
        <title>Comparative genomics and taxonomic characterization of three novel marine species of genus Reichenbachiella exhibiting antioxidant and polysaccharide degradation activities.</title>
        <authorList>
            <person name="Muhammad N."/>
            <person name="Lee Y.-J."/>
            <person name="Ko J."/>
            <person name="Kim S.-G."/>
        </authorList>
    </citation>
    <scope>NUCLEOTIDE SEQUENCE</scope>
    <source>
        <strain evidence="2">BKB1-1</strain>
    </source>
</reference>
<feature type="chain" id="PRO_5045740059" description="Lipoprotein" evidence="1">
    <location>
        <begin position="22"/>
        <end position="219"/>
    </location>
</feature>
<accession>A0ABY6CNR1</accession>
<evidence type="ECO:0000313" key="2">
    <source>
        <dbReference type="EMBL" id="UXP32127.1"/>
    </source>
</evidence>
<dbReference type="EMBL" id="CP106679">
    <property type="protein sequence ID" value="UXP32127.1"/>
    <property type="molecule type" value="Genomic_DNA"/>
</dbReference>
<gene>
    <name evidence="2" type="ORF">N6H18_17430</name>
</gene>
<dbReference type="RefSeq" id="WP_262309563.1">
    <property type="nucleotide sequence ID" value="NZ_CP106679.1"/>
</dbReference>
<dbReference type="PROSITE" id="PS51257">
    <property type="entry name" value="PROKAR_LIPOPROTEIN"/>
    <property type="match status" value="1"/>
</dbReference>
<dbReference type="Proteomes" id="UP001065174">
    <property type="component" value="Chromosome"/>
</dbReference>
<keyword evidence="1" id="KW-0732">Signal</keyword>
<keyword evidence="3" id="KW-1185">Reference proteome</keyword>